<protein>
    <recommendedName>
        <fullName evidence="4">DUF4252 domain-containing protein</fullName>
    </recommendedName>
</protein>
<dbReference type="RefSeq" id="WP_194452499.1">
    <property type="nucleotide sequence ID" value="NZ_CP063849.1"/>
</dbReference>
<gene>
    <name evidence="2" type="ORF">IRI77_13110</name>
</gene>
<feature type="signal peptide" evidence="1">
    <location>
        <begin position="1"/>
        <end position="24"/>
    </location>
</feature>
<evidence type="ECO:0000256" key="1">
    <source>
        <dbReference type="SAM" id="SignalP"/>
    </source>
</evidence>
<dbReference type="Proteomes" id="UP000593892">
    <property type="component" value="Chromosome"/>
</dbReference>
<dbReference type="KEGG" id="pfer:IRI77_13110"/>
<feature type="chain" id="PRO_5032319078" description="DUF4252 domain-containing protein" evidence="1">
    <location>
        <begin position="25"/>
        <end position="167"/>
    </location>
</feature>
<accession>A0A7S7NW19</accession>
<dbReference type="AlphaFoldDB" id="A0A7S7NW19"/>
<name>A0A7S7NW19_PALFE</name>
<evidence type="ECO:0000313" key="3">
    <source>
        <dbReference type="Proteomes" id="UP000593892"/>
    </source>
</evidence>
<keyword evidence="1" id="KW-0732">Signal</keyword>
<dbReference type="EMBL" id="CP063849">
    <property type="protein sequence ID" value="QOY90842.1"/>
    <property type="molecule type" value="Genomic_DNA"/>
</dbReference>
<proteinExistence type="predicted"/>
<sequence length="167" mass="18482">MNRMQGLAIAALCWLALPAPQAQAQSFDSVVGKVESRLGIRRMRMPGMGFLVNTVMFTKKPAGASSMKMAIFDEESGLRGVGSEEFQKAVRKELGSDWKPLLQVRSRRDGEAVAAYVRISNSTCEMLIATSEREEGTIIQMKLDGRKMMAWISDNTGTGHRKNIDIQ</sequence>
<evidence type="ECO:0000313" key="2">
    <source>
        <dbReference type="EMBL" id="QOY90842.1"/>
    </source>
</evidence>
<reference evidence="2 3" key="1">
    <citation type="submission" date="2020-10" db="EMBL/GenBank/DDBJ databases">
        <title>Complete genome sequence of Paludibaculum fermentans P105T, a facultatively anaerobic acidobacterium capable of dissimilatory Fe(III) reduction.</title>
        <authorList>
            <person name="Dedysh S.N."/>
            <person name="Beletsky A.V."/>
            <person name="Kulichevskaya I.S."/>
            <person name="Mardanov A.V."/>
            <person name="Ravin N.V."/>
        </authorList>
    </citation>
    <scope>NUCLEOTIDE SEQUENCE [LARGE SCALE GENOMIC DNA]</scope>
    <source>
        <strain evidence="2 3">P105</strain>
    </source>
</reference>
<organism evidence="2 3">
    <name type="scientific">Paludibaculum fermentans</name>
    <dbReference type="NCBI Taxonomy" id="1473598"/>
    <lineage>
        <taxon>Bacteria</taxon>
        <taxon>Pseudomonadati</taxon>
        <taxon>Acidobacteriota</taxon>
        <taxon>Terriglobia</taxon>
        <taxon>Bryobacterales</taxon>
        <taxon>Bryobacteraceae</taxon>
        <taxon>Paludibaculum</taxon>
    </lineage>
</organism>
<keyword evidence="3" id="KW-1185">Reference proteome</keyword>
<evidence type="ECO:0008006" key="4">
    <source>
        <dbReference type="Google" id="ProtNLM"/>
    </source>
</evidence>